<dbReference type="Proteomes" id="UP001583177">
    <property type="component" value="Unassembled WGS sequence"/>
</dbReference>
<evidence type="ECO:0008006" key="5">
    <source>
        <dbReference type="Google" id="ProtNLM"/>
    </source>
</evidence>
<keyword evidence="2" id="KW-0472">Membrane</keyword>
<feature type="transmembrane region" description="Helical" evidence="2">
    <location>
        <begin position="687"/>
        <end position="709"/>
    </location>
</feature>
<dbReference type="EMBL" id="JAWRVE010000019">
    <property type="protein sequence ID" value="KAL1875461.1"/>
    <property type="molecule type" value="Genomic_DNA"/>
</dbReference>
<keyword evidence="4" id="KW-1185">Reference proteome</keyword>
<proteinExistence type="predicted"/>
<organism evidence="3 4">
    <name type="scientific">Diaporthe australafricana</name>
    <dbReference type="NCBI Taxonomy" id="127596"/>
    <lineage>
        <taxon>Eukaryota</taxon>
        <taxon>Fungi</taxon>
        <taxon>Dikarya</taxon>
        <taxon>Ascomycota</taxon>
        <taxon>Pezizomycotina</taxon>
        <taxon>Sordariomycetes</taxon>
        <taxon>Sordariomycetidae</taxon>
        <taxon>Diaporthales</taxon>
        <taxon>Diaporthaceae</taxon>
        <taxon>Diaporthe</taxon>
    </lineage>
</organism>
<evidence type="ECO:0000313" key="3">
    <source>
        <dbReference type="EMBL" id="KAL1875461.1"/>
    </source>
</evidence>
<evidence type="ECO:0000256" key="1">
    <source>
        <dbReference type="SAM" id="MobiDB-lite"/>
    </source>
</evidence>
<gene>
    <name evidence="3" type="ORF">Daus18300_003200</name>
</gene>
<keyword evidence="2" id="KW-0812">Transmembrane</keyword>
<evidence type="ECO:0000256" key="2">
    <source>
        <dbReference type="SAM" id="Phobius"/>
    </source>
</evidence>
<sequence length="893" mass="101817">MANIGGSITGNDQHYTNSQISQQSVCNEDFDPYEMRQDAYENSYEMTRKPQPKTKIEIYETTHATKPSHEMTRTWAPWAGKSADEKVKHNLAKRFQNKWKFYHMRRVLWPRHSAEADPETSIQGQSPEFEEASSWEDPKGEVVKTKDGKYEYRNEFHQVRAKFKDTAVYLSPTHALPRRLVVQATPHVLAGIEEGGDTGDWIRTHVKGNVPAVLKVSEWALRPLDRGRWWDKVHSVFRMILISVPLQLMLAMPFSDWDSDTEMAVTYTEFQGFQWDWPKYSINVLDEAPGPDGNPQRKGEHMVDVRRRSMRPHRIVVKKGDEWVLVDAKHHPSVRYVFISYQWKQFQTGPGGEADQEKIQRMARQIATEMGYKAYWLDIQCITPENGLDKDHDVYTMCDIVRSSGSVAILLSEDTEQARIDWGSRLWTLPEGMLAPGDSVVWCYESAPGTLHHDEVHKIEMTSTFWGEPDEHLYEGGSPIRNLAEHYSGLLTLSRLELLPSIINALAAKGWTNKQDGHSDLAYAVMGFLHYRLERNSEDTLFQNLARLSLSNDSDQIIERMISILPQGLGKHTYLPDRTLDDSDLFRGLAFPDQYGTRIHGVTPLCDVVGVAHADKTVIIDNCKAIDIRWKRFPRPIVERHRGTKKIVAAFFVAAGLWWLLWGLQLVIQWLPFWADWAGNDVKIANLAWLCGGFLIVAVMLSATAPLSVRRLFGGKVEKSSPNLVAFEGVMPISDLEKVVFGNDGGRLTYAPSSTPLCALPFARHPRERRGQEPHWITHPETMQDYLHDVLPRGHRLFTLVDMGDLSVSVFSAERPPTVALLSGREGGMVRAVLCSWRFENDCLYKETVIRVPSTVHEAAMPKGWLKLCLQTQNQARWMRARSSKQTQVLPAT</sequence>
<comment type="caution">
    <text evidence="3">The sequence shown here is derived from an EMBL/GenBank/DDBJ whole genome shotgun (WGS) entry which is preliminary data.</text>
</comment>
<keyword evidence="2" id="KW-1133">Transmembrane helix</keyword>
<protein>
    <recommendedName>
        <fullName evidence="5">Heterokaryon incompatibility domain-containing protein</fullName>
    </recommendedName>
</protein>
<evidence type="ECO:0000313" key="4">
    <source>
        <dbReference type="Proteomes" id="UP001583177"/>
    </source>
</evidence>
<feature type="transmembrane region" description="Helical" evidence="2">
    <location>
        <begin position="647"/>
        <end position="667"/>
    </location>
</feature>
<reference evidence="3 4" key="1">
    <citation type="journal article" date="2024" name="IMA Fungus">
        <title>IMA Genome - F19 : A genome assembly and annotation guide to empower mycologists, including annotated draft genome sequences of Ceratocystis pirilliformis, Diaporthe australafricana, Fusarium ophioides, Paecilomyces lecythidis, and Sporothrix stenoceras.</title>
        <authorList>
            <person name="Aylward J."/>
            <person name="Wilson A.M."/>
            <person name="Visagie C.M."/>
            <person name="Spraker J."/>
            <person name="Barnes I."/>
            <person name="Buitendag C."/>
            <person name="Ceriani C."/>
            <person name="Del Mar Angel L."/>
            <person name="du Plessis D."/>
            <person name="Fuchs T."/>
            <person name="Gasser K."/>
            <person name="Kramer D."/>
            <person name="Li W."/>
            <person name="Munsamy K."/>
            <person name="Piso A."/>
            <person name="Price J.L."/>
            <person name="Sonnekus B."/>
            <person name="Thomas C."/>
            <person name="van der Nest A."/>
            <person name="van Dijk A."/>
            <person name="van Heerden A."/>
            <person name="van Vuuren N."/>
            <person name="Yilmaz N."/>
            <person name="Duong T.A."/>
            <person name="van der Merwe N.A."/>
            <person name="Wingfield M.J."/>
            <person name="Wingfield B.D."/>
        </authorList>
    </citation>
    <scope>NUCLEOTIDE SEQUENCE [LARGE SCALE GENOMIC DNA]</scope>
    <source>
        <strain evidence="3 4">CMW 18300</strain>
    </source>
</reference>
<feature type="region of interest" description="Disordered" evidence="1">
    <location>
        <begin position="115"/>
        <end position="140"/>
    </location>
</feature>
<accession>A0ABR3XHM2</accession>
<name>A0ABR3XHM2_9PEZI</name>